<dbReference type="Proteomes" id="UP000218231">
    <property type="component" value="Unassembled WGS sequence"/>
</dbReference>
<evidence type="ECO:0000313" key="6">
    <source>
        <dbReference type="Proteomes" id="UP000218231"/>
    </source>
</evidence>
<dbReference type="Pfam" id="PF16046">
    <property type="entry name" value="FAM76"/>
    <property type="match status" value="2"/>
</dbReference>
<evidence type="ECO:0000256" key="1">
    <source>
        <dbReference type="ARBA" id="ARBA00009097"/>
    </source>
</evidence>
<dbReference type="STRING" id="2018661.A0A2A2LYV3"/>
<accession>A0A2A2LYV3</accession>
<evidence type="ECO:0000256" key="4">
    <source>
        <dbReference type="SAM" id="MobiDB-lite"/>
    </source>
</evidence>
<feature type="coiled-coil region" evidence="3">
    <location>
        <begin position="163"/>
        <end position="233"/>
    </location>
</feature>
<dbReference type="EMBL" id="LIAE01006324">
    <property type="protein sequence ID" value="PAV91328.1"/>
    <property type="molecule type" value="Genomic_DNA"/>
</dbReference>
<dbReference type="PANTHER" id="PTHR46176:SF1">
    <property type="entry name" value="LD21662P"/>
    <property type="match status" value="1"/>
</dbReference>
<reference evidence="5 6" key="1">
    <citation type="journal article" date="2017" name="Curr. Biol.">
        <title>Genome architecture and evolution of a unichromosomal asexual nematode.</title>
        <authorList>
            <person name="Fradin H."/>
            <person name="Zegar C."/>
            <person name="Gutwein M."/>
            <person name="Lucas J."/>
            <person name="Kovtun M."/>
            <person name="Corcoran D."/>
            <person name="Baugh L.R."/>
            <person name="Kiontke K."/>
            <person name="Gunsalus K."/>
            <person name="Fitch D.H."/>
            <person name="Piano F."/>
        </authorList>
    </citation>
    <scope>NUCLEOTIDE SEQUENCE [LARGE SCALE GENOMIC DNA]</scope>
    <source>
        <strain evidence="5">PF1309</strain>
    </source>
</reference>
<comment type="similarity">
    <text evidence="1">Belongs to the FAM76 family.</text>
</comment>
<feature type="region of interest" description="Disordered" evidence="4">
    <location>
        <begin position="120"/>
        <end position="153"/>
    </location>
</feature>
<organism evidence="5 6">
    <name type="scientific">Diploscapter pachys</name>
    <dbReference type="NCBI Taxonomy" id="2018661"/>
    <lineage>
        <taxon>Eukaryota</taxon>
        <taxon>Metazoa</taxon>
        <taxon>Ecdysozoa</taxon>
        <taxon>Nematoda</taxon>
        <taxon>Chromadorea</taxon>
        <taxon>Rhabditida</taxon>
        <taxon>Rhabditina</taxon>
        <taxon>Rhabditomorpha</taxon>
        <taxon>Rhabditoidea</taxon>
        <taxon>Rhabditidae</taxon>
        <taxon>Diploscapter</taxon>
    </lineage>
</organism>
<evidence type="ECO:0008006" key="7">
    <source>
        <dbReference type="Google" id="ProtNLM"/>
    </source>
</evidence>
<dbReference type="InterPro" id="IPR032017">
    <property type="entry name" value="FAM76"/>
</dbReference>
<keyword evidence="2 3" id="KW-0175">Coiled coil</keyword>
<protein>
    <recommendedName>
        <fullName evidence="7">Protein FAM76A</fullName>
    </recommendedName>
</protein>
<proteinExistence type="inferred from homology"/>
<dbReference type="PANTHER" id="PTHR46176">
    <property type="entry name" value="LD21662P"/>
    <property type="match status" value="1"/>
</dbReference>
<gene>
    <name evidence="5" type="ORF">WR25_21910</name>
</gene>
<comment type="caution">
    <text evidence="5">The sequence shown here is derived from an EMBL/GenBank/DDBJ whole genome shotgun (WGS) entry which is preliminary data.</text>
</comment>
<dbReference type="AlphaFoldDB" id="A0A2A2LYV3"/>
<evidence type="ECO:0000256" key="2">
    <source>
        <dbReference type="ARBA" id="ARBA00023054"/>
    </source>
</evidence>
<dbReference type="GO" id="GO:0016607">
    <property type="term" value="C:nuclear speck"/>
    <property type="evidence" value="ECO:0007669"/>
    <property type="project" value="TreeGrafter"/>
</dbReference>
<sequence length="236" mass="26772">MATPIVKRCVSCRSDLIENQKSPQCDKCKKNEAKYGKPTICKFCQIHAAFHEDKCVYCSHSQRKFGDPVACASCKLKSAFVKDSKNKGKPTLCRLCIMNARQHKMKVMAGVVVSSSEKASSSVVATDKDKHGHKRKHDEKDETNNKVSKSDPLAEAGENVLVVQQLRDQIARMQATITQKDSELLNRDKKIAALNAELMDKEKKFREKISQMMKEKEEAVNAVHEKYRQMKIKEKK</sequence>
<keyword evidence="6" id="KW-1185">Reference proteome</keyword>
<dbReference type="OrthoDB" id="3689at2759"/>
<evidence type="ECO:0000313" key="5">
    <source>
        <dbReference type="EMBL" id="PAV91328.1"/>
    </source>
</evidence>
<evidence type="ECO:0000256" key="3">
    <source>
        <dbReference type="SAM" id="Coils"/>
    </source>
</evidence>
<name>A0A2A2LYV3_9BILA</name>